<dbReference type="EMBL" id="RBDX01000013">
    <property type="protein sequence ID" value="RKN07865.1"/>
    <property type="molecule type" value="Genomic_DNA"/>
</dbReference>
<organism evidence="7 10">
    <name type="scientific">Streptomyces radicis</name>
    <dbReference type="NCBI Taxonomy" id="1750517"/>
    <lineage>
        <taxon>Bacteria</taxon>
        <taxon>Bacillati</taxon>
        <taxon>Actinomycetota</taxon>
        <taxon>Actinomycetes</taxon>
        <taxon>Kitasatosporales</taxon>
        <taxon>Streptomycetaceae</taxon>
        <taxon>Streptomyces</taxon>
    </lineage>
</organism>
<proteinExistence type="inferred from homology"/>
<dbReference type="GO" id="GO:0009097">
    <property type="term" value="P:isoleucine biosynthetic process"/>
    <property type="evidence" value="ECO:0007669"/>
    <property type="project" value="TreeGrafter"/>
</dbReference>
<dbReference type="NCBIfam" id="TIGR04377">
    <property type="entry name" value="myo_inos_iolD"/>
    <property type="match status" value="1"/>
</dbReference>
<dbReference type="PANTHER" id="PTHR18968">
    <property type="entry name" value="THIAMINE PYROPHOSPHATE ENZYMES"/>
    <property type="match status" value="1"/>
</dbReference>
<evidence type="ECO:0000259" key="5">
    <source>
        <dbReference type="Pfam" id="PF02775"/>
    </source>
</evidence>
<evidence type="ECO:0000313" key="9">
    <source>
        <dbReference type="Proteomes" id="UP000268652"/>
    </source>
</evidence>
<dbReference type="SUPFAM" id="SSF52518">
    <property type="entry name" value="Thiamin diphosphate-binding fold (THDP-binding)"/>
    <property type="match status" value="2"/>
</dbReference>
<evidence type="ECO:0000256" key="3">
    <source>
        <dbReference type="RuleBase" id="RU362132"/>
    </source>
</evidence>
<dbReference type="GO" id="GO:0003984">
    <property type="term" value="F:acetolactate synthase activity"/>
    <property type="evidence" value="ECO:0007669"/>
    <property type="project" value="TreeGrafter"/>
</dbReference>
<dbReference type="AlphaFoldDB" id="A0A3A9W3N7"/>
<reference evidence="9 10" key="1">
    <citation type="submission" date="2018-09" db="EMBL/GenBank/DDBJ databases">
        <title>Streptomyces sp. nov. DS1-2, an endophytic actinomycete isolated from roots of Dendrobium scabrilingue.</title>
        <authorList>
            <person name="Kuncharoen N."/>
            <person name="Kudo T."/>
            <person name="Ohkuma M."/>
            <person name="Yuki M."/>
            <person name="Tanasupawat S."/>
        </authorList>
    </citation>
    <scope>NUCLEOTIDE SEQUENCE [LARGE SCALE GENOMIC DNA]</scope>
    <source>
        <strain evidence="7 10">AZ1-7</strain>
        <strain evidence="8 9">DS1-2</strain>
    </source>
</reference>
<dbReference type="GO" id="GO:0019310">
    <property type="term" value="P:inositol catabolic process"/>
    <property type="evidence" value="ECO:0007669"/>
    <property type="project" value="InterPro"/>
</dbReference>
<dbReference type="EC" id="3.7.1.22" evidence="7"/>
<feature type="domain" description="Thiamine pyrophosphate enzyme N-terminal TPP-binding" evidence="6">
    <location>
        <begin position="69"/>
        <end position="134"/>
    </location>
</feature>
<accession>A0A3A9W3N7</accession>
<comment type="similarity">
    <text evidence="1 3">Belongs to the TPP enzyme family.</text>
</comment>
<dbReference type="Proteomes" id="UP000268652">
    <property type="component" value="Unassembled WGS sequence"/>
</dbReference>
<dbReference type="InterPro" id="IPR029061">
    <property type="entry name" value="THDP-binding"/>
</dbReference>
<sequence>MTTPPQSQSQPTTRLTVAQALVRFLARQYTERDGRRHRLIQACWGVFGHGNVAGIGQALVESGQGPGAELPFLQGRNEQAMVHAAVGFARQRDRLSAQAVTTSIGPGATNLVTGAALATVNRLPVLLLPGDTFATRPADPVLQQLEHPGAGDVSVNDALRPVSRWFDRVTRPEALIPAALEAMRVLADPAETGAVTLALPQDVQAEAFDWPAAFLAPRVWRVPRPVPDAAALAEAADAVRAARRPLIVAGGGVHHSEAEESLRALAEATGIPVACTQAGKGALRHDHPCEVGGIGHTGTAVADDLAREADLVIGVGTRFTDFTTASGTLFADPRVRFVSLSIAARDAHKMGALPLLCDARAGLDALADTLAGHRVADAYAARYLAGKESWERVTTAAFVPGDTTARPTQTQVIGALDAVVGDEDVVINAAGSMPGDLHKLWRARSRRQYHLEYGYSCMGYEIPAAIGVRLAAPDRPVWALVGDGTYLMMPTELVTAVQEGININLVLIQNHGYASIGGLSRETGAEGFGTAYRFRAPDGTYTGDPLPVDLAANAASLGLSVHRADTWADLRAALEAARAEERPSCVYVETDPAPTAPPAHAWWDVPVAETATRPAARTARAAYERAAAGRRRHL</sequence>
<dbReference type="Pfam" id="PF02776">
    <property type="entry name" value="TPP_enzyme_N"/>
    <property type="match status" value="1"/>
</dbReference>
<dbReference type="GO" id="GO:0009099">
    <property type="term" value="P:L-valine biosynthetic process"/>
    <property type="evidence" value="ECO:0007669"/>
    <property type="project" value="TreeGrafter"/>
</dbReference>
<feature type="domain" description="Thiamine pyrophosphate enzyme TPP-binding" evidence="5">
    <location>
        <begin position="430"/>
        <end position="587"/>
    </location>
</feature>
<keyword evidence="2 3" id="KW-0786">Thiamine pyrophosphate</keyword>
<feature type="domain" description="Thiamine pyrophosphate enzyme central" evidence="4">
    <location>
        <begin position="232"/>
        <end position="366"/>
    </location>
</feature>
<dbReference type="GO" id="GO:0050660">
    <property type="term" value="F:flavin adenine dinucleotide binding"/>
    <property type="evidence" value="ECO:0007669"/>
    <property type="project" value="TreeGrafter"/>
</dbReference>
<dbReference type="InterPro" id="IPR012000">
    <property type="entry name" value="Thiamin_PyroP_enz_cen_dom"/>
</dbReference>
<dbReference type="InterPro" id="IPR029035">
    <property type="entry name" value="DHS-like_NAD/FAD-binding_dom"/>
</dbReference>
<dbReference type="GO" id="GO:0102481">
    <property type="term" value="F:3D-(3,5/4)-trihydroxycyclohexane-1,2-dione hydrolase activity"/>
    <property type="evidence" value="ECO:0007669"/>
    <property type="project" value="UniProtKB-EC"/>
</dbReference>
<evidence type="ECO:0000313" key="7">
    <source>
        <dbReference type="EMBL" id="RKN07865.1"/>
    </source>
</evidence>
<evidence type="ECO:0000313" key="8">
    <source>
        <dbReference type="EMBL" id="RKN20681.1"/>
    </source>
</evidence>
<keyword evidence="7" id="KW-0378">Hydrolase</keyword>
<gene>
    <name evidence="7" type="primary">iolD</name>
    <name evidence="8" type="ORF">D7318_17395</name>
    <name evidence="7" type="ORF">D7319_17525</name>
</gene>
<dbReference type="SUPFAM" id="SSF52467">
    <property type="entry name" value="DHS-like NAD/FAD-binding domain"/>
    <property type="match status" value="1"/>
</dbReference>
<dbReference type="Gene3D" id="3.40.50.970">
    <property type="match status" value="2"/>
</dbReference>
<dbReference type="Proteomes" id="UP000275024">
    <property type="component" value="Unassembled WGS sequence"/>
</dbReference>
<evidence type="ECO:0000259" key="4">
    <source>
        <dbReference type="Pfam" id="PF00205"/>
    </source>
</evidence>
<dbReference type="GO" id="GO:0005948">
    <property type="term" value="C:acetolactate synthase complex"/>
    <property type="evidence" value="ECO:0007669"/>
    <property type="project" value="TreeGrafter"/>
</dbReference>
<dbReference type="RefSeq" id="WP_120698035.1">
    <property type="nucleotide sequence ID" value="NZ_RBDX01000013.1"/>
</dbReference>
<dbReference type="InterPro" id="IPR012001">
    <property type="entry name" value="Thiamin_PyroP_enz_TPP-bd_dom"/>
</dbReference>
<dbReference type="OrthoDB" id="3194735at2"/>
<evidence type="ECO:0000256" key="2">
    <source>
        <dbReference type="ARBA" id="ARBA00023052"/>
    </source>
</evidence>
<evidence type="ECO:0000256" key="1">
    <source>
        <dbReference type="ARBA" id="ARBA00007812"/>
    </source>
</evidence>
<dbReference type="InterPro" id="IPR011766">
    <property type="entry name" value="TPP_enzyme_TPP-bd"/>
</dbReference>
<dbReference type="Pfam" id="PF00205">
    <property type="entry name" value="TPP_enzyme_M"/>
    <property type="match status" value="1"/>
</dbReference>
<dbReference type="InterPro" id="IPR030817">
    <property type="entry name" value="Myo_inos_IolD"/>
</dbReference>
<keyword evidence="9" id="KW-1185">Reference proteome</keyword>
<evidence type="ECO:0000313" key="10">
    <source>
        <dbReference type="Proteomes" id="UP000275024"/>
    </source>
</evidence>
<comment type="caution">
    <text evidence="7">The sequence shown here is derived from an EMBL/GenBank/DDBJ whole genome shotgun (WGS) entry which is preliminary data.</text>
</comment>
<dbReference type="Gene3D" id="3.40.50.1220">
    <property type="entry name" value="TPP-binding domain"/>
    <property type="match status" value="1"/>
</dbReference>
<name>A0A3A9W3N7_9ACTN</name>
<protein>
    <submittedName>
        <fullName evidence="7">3D-(3,5/4)-trihydroxycyclohexane-1,2-dione acylhydrolase (Decyclizing)</fullName>
        <ecNumber evidence="7">3.7.1.22</ecNumber>
    </submittedName>
</protein>
<dbReference type="EMBL" id="RBDY01000012">
    <property type="protein sequence ID" value="RKN20681.1"/>
    <property type="molecule type" value="Genomic_DNA"/>
</dbReference>
<dbReference type="PANTHER" id="PTHR18968:SF9">
    <property type="entry name" value="3D-(3,5_4)-TRIHYDROXYCYCLOHEXANE-1,2-DIONE HYDROLASE"/>
    <property type="match status" value="1"/>
</dbReference>
<dbReference type="GO" id="GO:0000287">
    <property type="term" value="F:magnesium ion binding"/>
    <property type="evidence" value="ECO:0007669"/>
    <property type="project" value="InterPro"/>
</dbReference>
<evidence type="ECO:0000259" key="6">
    <source>
        <dbReference type="Pfam" id="PF02776"/>
    </source>
</evidence>
<dbReference type="GO" id="GO:0030976">
    <property type="term" value="F:thiamine pyrophosphate binding"/>
    <property type="evidence" value="ECO:0007669"/>
    <property type="project" value="InterPro"/>
</dbReference>
<dbReference type="Pfam" id="PF02775">
    <property type="entry name" value="TPP_enzyme_C"/>
    <property type="match status" value="1"/>
</dbReference>
<dbReference type="InterPro" id="IPR045229">
    <property type="entry name" value="TPP_enz"/>
</dbReference>
<dbReference type="CDD" id="cd07035">
    <property type="entry name" value="TPP_PYR_POX_like"/>
    <property type="match status" value="1"/>
</dbReference>